<keyword evidence="3" id="KW-1185">Reference proteome</keyword>
<dbReference type="AlphaFoldDB" id="A0A811V7C5"/>
<accession>A0A811V7C5</accession>
<comment type="caution">
    <text evidence="2">The sequence shown here is derived from an EMBL/GenBank/DDBJ whole genome shotgun (WGS) entry which is preliminary data.</text>
</comment>
<dbReference type="Proteomes" id="UP000606786">
    <property type="component" value="Unassembled WGS sequence"/>
</dbReference>
<dbReference type="EMBL" id="CAJHJT010000034">
    <property type="protein sequence ID" value="CAD7006448.1"/>
    <property type="molecule type" value="Genomic_DNA"/>
</dbReference>
<organism evidence="2 3">
    <name type="scientific">Ceratitis capitata</name>
    <name type="common">Mediterranean fruit fly</name>
    <name type="synonym">Tephritis capitata</name>
    <dbReference type="NCBI Taxonomy" id="7213"/>
    <lineage>
        <taxon>Eukaryota</taxon>
        <taxon>Metazoa</taxon>
        <taxon>Ecdysozoa</taxon>
        <taxon>Arthropoda</taxon>
        <taxon>Hexapoda</taxon>
        <taxon>Insecta</taxon>
        <taxon>Pterygota</taxon>
        <taxon>Neoptera</taxon>
        <taxon>Endopterygota</taxon>
        <taxon>Diptera</taxon>
        <taxon>Brachycera</taxon>
        <taxon>Muscomorpha</taxon>
        <taxon>Tephritoidea</taxon>
        <taxon>Tephritidae</taxon>
        <taxon>Ceratitis</taxon>
        <taxon>Ceratitis</taxon>
    </lineage>
</organism>
<reference evidence="2" key="1">
    <citation type="submission" date="2020-11" db="EMBL/GenBank/DDBJ databases">
        <authorList>
            <person name="Whitehead M."/>
        </authorList>
    </citation>
    <scope>NUCLEOTIDE SEQUENCE</scope>
    <source>
        <strain evidence="2">EGII</strain>
    </source>
</reference>
<sequence>MHHLFNNKKIINRLRDGNCRGCRVIVGENQQRINKRVLTTPTPTPTHKSGKSSAFGSVRGSDCGMPPTHHTKSLNSTGNKARRHHHPRLGNATN</sequence>
<gene>
    <name evidence="2" type="ORF">CCAP1982_LOCUS14767</name>
</gene>
<proteinExistence type="predicted"/>
<protein>
    <submittedName>
        <fullName evidence="2">(Mediterranean fruit fly) hypothetical protein</fullName>
    </submittedName>
</protein>
<evidence type="ECO:0000256" key="1">
    <source>
        <dbReference type="SAM" id="MobiDB-lite"/>
    </source>
</evidence>
<evidence type="ECO:0000313" key="2">
    <source>
        <dbReference type="EMBL" id="CAD7006448.1"/>
    </source>
</evidence>
<name>A0A811V7C5_CERCA</name>
<feature type="region of interest" description="Disordered" evidence="1">
    <location>
        <begin position="35"/>
        <end position="94"/>
    </location>
</feature>
<evidence type="ECO:0000313" key="3">
    <source>
        <dbReference type="Proteomes" id="UP000606786"/>
    </source>
</evidence>
<feature type="compositionally biased region" description="Polar residues" evidence="1">
    <location>
        <begin position="35"/>
        <end position="55"/>
    </location>
</feature>